<dbReference type="InterPro" id="IPR011990">
    <property type="entry name" value="TPR-like_helical_dom_sf"/>
</dbReference>
<dbReference type="GO" id="GO:0016853">
    <property type="term" value="F:isomerase activity"/>
    <property type="evidence" value="ECO:0007669"/>
    <property type="project" value="UniProtKB-KW"/>
</dbReference>
<accession>A0A7W8QRV4</accession>
<evidence type="ECO:0000259" key="2">
    <source>
        <dbReference type="Pfam" id="PF01323"/>
    </source>
</evidence>
<reference evidence="3 4" key="1">
    <citation type="submission" date="2020-08" db="EMBL/GenBank/DDBJ databases">
        <title>Sequencing the genomes of 1000 actinobacteria strains.</title>
        <authorList>
            <person name="Klenk H.-P."/>
        </authorList>
    </citation>
    <scope>NUCLEOTIDE SEQUENCE [LARGE SCALE GENOMIC DNA]</scope>
    <source>
        <strain evidence="3 4">DSM 44551</strain>
    </source>
</reference>
<dbReference type="Gene3D" id="3.40.30.10">
    <property type="entry name" value="Glutaredoxin"/>
    <property type="match status" value="1"/>
</dbReference>
<evidence type="ECO:0000256" key="1">
    <source>
        <dbReference type="SAM" id="Coils"/>
    </source>
</evidence>
<evidence type="ECO:0000313" key="4">
    <source>
        <dbReference type="Proteomes" id="UP000572635"/>
    </source>
</evidence>
<dbReference type="Pfam" id="PF01323">
    <property type="entry name" value="DSBA"/>
    <property type="match status" value="1"/>
</dbReference>
<dbReference type="InterPro" id="IPR036249">
    <property type="entry name" value="Thioredoxin-like_sf"/>
</dbReference>
<comment type="caution">
    <text evidence="3">The sequence shown here is derived from an EMBL/GenBank/DDBJ whole genome shotgun (WGS) entry which is preliminary data.</text>
</comment>
<dbReference type="Pfam" id="PF14559">
    <property type="entry name" value="TPR_19"/>
    <property type="match status" value="1"/>
</dbReference>
<dbReference type="EMBL" id="JACHDB010000001">
    <property type="protein sequence ID" value="MBB5434718.1"/>
    <property type="molecule type" value="Genomic_DNA"/>
</dbReference>
<dbReference type="SUPFAM" id="SSF52833">
    <property type="entry name" value="Thioredoxin-like"/>
    <property type="match status" value="1"/>
</dbReference>
<dbReference type="GO" id="GO:0016491">
    <property type="term" value="F:oxidoreductase activity"/>
    <property type="evidence" value="ECO:0007669"/>
    <property type="project" value="InterPro"/>
</dbReference>
<dbReference type="AlphaFoldDB" id="A0A7W8QRV4"/>
<keyword evidence="3" id="KW-0413">Isomerase</keyword>
<dbReference type="RefSeq" id="WP_184395575.1">
    <property type="nucleotide sequence ID" value="NZ_BAAAJD010000102.1"/>
</dbReference>
<protein>
    <submittedName>
        <fullName evidence="3">Putative DsbA family dithiol-disulfide isomerase</fullName>
    </submittedName>
</protein>
<dbReference type="CDD" id="cd03024">
    <property type="entry name" value="DsbA_FrnE"/>
    <property type="match status" value="1"/>
</dbReference>
<keyword evidence="4" id="KW-1185">Reference proteome</keyword>
<gene>
    <name evidence="3" type="ORF">HDA36_004802</name>
</gene>
<dbReference type="PANTHER" id="PTHR13887">
    <property type="entry name" value="GLUTATHIONE S-TRANSFERASE KAPPA"/>
    <property type="match status" value="1"/>
</dbReference>
<feature type="coiled-coil region" evidence="1">
    <location>
        <begin position="256"/>
        <end position="283"/>
    </location>
</feature>
<dbReference type="Proteomes" id="UP000572635">
    <property type="component" value="Unassembled WGS sequence"/>
</dbReference>
<evidence type="ECO:0000313" key="3">
    <source>
        <dbReference type="EMBL" id="MBB5434718.1"/>
    </source>
</evidence>
<dbReference type="SUPFAM" id="SSF48452">
    <property type="entry name" value="TPR-like"/>
    <property type="match status" value="1"/>
</dbReference>
<dbReference type="Gene3D" id="1.25.40.10">
    <property type="entry name" value="Tetratricopeptide repeat domain"/>
    <property type="match status" value="1"/>
</dbReference>
<organism evidence="3 4">
    <name type="scientific">Nocardiopsis composta</name>
    <dbReference type="NCBI Taxonomy" id="157465"/>
    <lineage>
        <taxon>Bacteria</taxon>
        <taxon>Bacillati</taxon>
        <taxon>Actinomycetota</taxon>
        <taxon>Actinomycetes</taxon>
        <taxon>Streptosporangiales</taxon>
        <taxon>Nocardiopsidaceae</taxon>
        <taxon>Nocardiopsis</taxon>
    </lineage>
</organism>
<dbReference type="InterPro" id="IPR001853">
    <property type="entry name" value="DSBA-like_thioredoxin_dom"/>
</dbReference>
<proteinExistence type="predicted"/>
<name>A0A7W8QRV4_9ACTN</name>
<sequence>MRIEIWADVVCPWAYIGKRRVEAAAELLGGGVEVVWRPYRIDPSAPAVAEPLEEALREPVADGALQACSPGLGHEENRVRIAEIARAEGLGPRWGAAWRVDSGPAHRLLALAHRHRGAQVQNAVAEAVMRAHFTEERDIGDRAVLGRIAEQAGFPEGPGLLDAGGGEREVRELLLYGKARGVATSPTLVVGGRSLEGAQPAEAIAGFLRGGTGPAPLPPEVERFRLAEALLDRRDPLGALEMLAPMLPEHGGDRGVRLLAARCRFASAQLDRAEQELRSLVAEDPGDSYARLLLGRTLYRQSRDAEAAPHLRMAAAMTPDYA</sequence>
<feature type="domain" description="DSBA-like thioredoxin" evidence="2">
    <location>
        <begin position="3"/>
        <end position="208"/>
    </location>
</feature>
<keyword evidence="1" id="KW-0175">Coiled coil</keyword>
<dbReference type="PANTHER" id="PTHR13887:SF41">
    <property type="entry name" value="THIOREDOXIN SUPERFAMILY PROTEIN"/>
    <property type="match status" value="1"/>
</dbReference>